<feature type="domain" description="Rhodanese" evidence="3">
    <location>
        <begin position="16"/>
        <end position="132"/>
    </location>
</feature>
<dbReference type="GO" id="GO:0004792">
    <property type="term" value="F:thiosulfate-cyanide sulfurtransferase activity"/>
    <property type="evidence" value="ECO:0007669"/>
    <property type="project" value="TreeGrafter"/>
</dbReference>
<gene>
    <name evidence="4" type="ORF">HGP28_13000</name>
</gene>
<dbReference type="PROSITE" id="PS50206">
    <property type="entry name" value="RHODANESE_3"/>
    <property type="match status" value="2"/>
</dbReference>
<keyword evidence="2" id="KW-0677">Repeat</keyword>
<evidence type="ECO:0000256" key="2">
    <source>
        <dbReference type="ARBA" id="ARBA00022737"/>
    </source>
</evidence>
<dbReference type="Proteomes" id="UP000535589">
    <property type="component" value="Unassembled WGS sequence"/>
</dbReference>
<keyword evidence="5" id="KW-1185">Reference proteome</keyword>
<dbReference type="InterPro" id="IPR001763">
    <property type="entry name" value="Rhodanese-like_dom"/>
</dbReference>
<dbReference type="RefSeq" id="WP_168836903.1">
    <property type="nucleotide sequence ID" value="NZ_JABAIK010000012.1"/>
</dbReference>
<dbReference type="AlphaFoldDB" id="A0A7X8YHK2"/>
<dbReference type="Gene3D" id="3.40.250.10">
    <property type="entry name" value="Rhodanese-like domain"/>
    <property type="match status" value="2"/>
</dbReference>
<proteinExistence type="predicted"/>
<dbReference type="PANTHER" id="PTHR11364">
    <property type="entry name" value="THIOSULFATE SULFERTANSFERASE"/>
    <property type="match status" value="1"/>
</dbReference>
<protein>
    <submittedName>
        <fullName evidence="4">Sulfurtransferase</fullName>
    </submittedName>
</protein>
<evidence type="ECO:0000259" key="3">
    <source>
        <dbReference type="PROSITE" id="PS50206"/>
    </source>
</evidence>
<dbReference type="SUPFAM" id="SSF52821">
    <property type="entry name" value="Rhodanese/Cell cycle control phosphatase"/>
    <property type="match status" value="2"/>
</dbReference>
<organism evidence="4 5">
    <name type="scientific">Vibrio agarilyticus</name>
    <dbReference type="NCBI Taxonomy" id="2726741"/>
    <lineage>
        <taxon>Bacteria</taxon>
        <taxon>Pseudomonadati</taxon>
        <taxon>Pseudomonadota</taxon>
        <taxon>Gammaproteobacteria</taxon>
        <taxon>Vibrionales</taxon>
        <taxon>Vibrionaceae</taxon>
        <taxon>Vibrio</taxon>
    </lineage>
</organism>
<dbReference type="CDD" id="cd01448">
    <property type="entry name" value="TST_Repeat_1"/>
    <property type="match status" value="1"/>
</dbReference>
<accession>A0A7X8YHK2</accession>
<dbReference type="PANTHER" id="PTHR11364:SF27">
    <property type="entry name" value="SULFURTRANSFERASE"/>
    <property type="match status" value="1"/>
</dbReference>
<feature type="domain" description="Rhodanese" evidence="3">
    <location>
        <begin position="170"/>
        <end position="283"/>
    </location>
</feature>
<dbReference type="InterPro" id="IPR036873">
    <property type="entry name" value="Rhodanese-like_dom_sf"/>
</dbReference>
<dbReference type="InterPro" id="IPR045078">
    <property type="entry name" value="TST/MPST-like"/>
</dbReference>
<comment type="caution">
    <text evidence="4">The sequence shown here is derived from an EMBL/GenBank/DDBJ whole genome shotgun (WGS) entry which is preliminary data.</text>
</comment>
<evidence type="ECO:0000313" key="5">
    <source>
        <dbReference type="Proteomes" id="UP000535589"/>
    </source>
</evidence>
<name>A0A7X8YHK2_9VIBR</name>
<dbReference type="SMART" id="SM00450">
    <property type="entry name" value="RHOD"/>
    <property type="match status" value="2"/>
</dbReference>
<keyword evidence="1 4" id="KW-0808">Transferase</keyword>
<sequence>MDNPLISANQLLSILNDPNLIILDASMAFKIPGQESAVEDRKISGAQRFDFETIICDQQSPLPHMMPSEDQFNHHAQQLGINHTSHIVVYDNAGTYTSPRAWYMFHAMGHRHISILNGGLPAWIAVNGPTVPLNTNKTEAVDSSQCLGDFKGSFNPTFFTDAQSVLNASRTQSAHIFDARSKQRFHGLVPEPREGMRSGHIPNAHSLPFEYFLKQGKFIDMHELVNPFETLAHHSEQEMIFHCGSGVTACIPLLAASLLGYTKLCVYDGSWAEWGASSDLPVELN</sequence>
<reference evidence="4 5" key="1">
    <citation type="submission" date="2020-04" db="EMBL/GenBank/DDBJ databases">
        <title>Vibrio sp. SM6, a novel species isolated from seawater.</title>
        <authorList>
            <person name="Wang X."/>
        </authorList>
    </citation>
    <scope>NUCLEOTIDE SEQUENCE [LARGE SCALE GENOMIC DNA]</scope>
    <source>
        <strain evidence="4 5">SM6</strain>
    </source>
</reference>
<evidence type="ECO:0000256" key="1">
    <source>
        <dbReference type="ARBA" id="ARBA00022679"/>
    </source>
</evidence>
<dbReference type="EMBL" id="JABAIK010000012">
    <property type="protein sequence ID" value="NLS13809.1"/>
    <property type="molecule type" value="Genomic_DNA"/>
</dbReference>
<dbReference type="Pfam" id="PF00581">
    <property type="entry name" value="Rhodanese"/>
    <property type="match status" value="2"/>
</dbReference>
<dbReference type="CDD" id="cd01449">
    <property type="entry name" value="TST_Repeat_2"/>
    <property type="match status" value="1"/>
</dbReference>
<evidence type="ECO:0000313" key="4">
    <source>
        <dbReference type="EMBL" id="NLS13809.1"/>
    </source>
</evidence>